<dbReference type="CDD" id="cd07344">
    <property type="entry name" value="M48_yhfN_like"/>
    <property type="match status" value="1"/>
</dbReference>
<dbReference type="Gene3D" id="3.30.2010.10">
    <property type="entry name" value="Metalloproteases ('zincins'), catalytic domain"/>
    <property type="match status" value="1"/>
</dbReference>
<keyword evidence="3" id="KW-1185">Reference proteome</keyword>
<reference evidence="2 3" key="1">
    <citation type="submission" date="2018-12" db="EMBL/GenBank/DDBJ databases">
        <authorList>
            <consortium name="Pathogen Informatics"/>
        </authorList>
    </citation>
    <scope>NUCLEOTIDE SEQUENCE [LARGE SCALE GENOMIC DNA]</scope>
    <source>
        <strain evidence="2 3">NCTC12742</strain>
    </source>
</reference>
<evidence type="ECO:0000313" key="3">
    <source>
        <dbReference type="Proteomes" id="UP000272771"/>
    </source>
</evidence>
<dbReference type="AlphaFoldDB" id="A0A3S5C3F6"/>
<dbReference type="KEGG" id="nwe:SAMEA3174300_1170"/>
<name>A0A3S5C3F6_9NEIS</name>
<dbReference type="Proteomes" id="UP000272771">
    <property type="component" value="Chromosome"/>
</dbReference>
<sequence>MSIITYLFSDGQSVDLLLKRNTKKNIIIRPHAANRLSVGIPKTMSEAQLKSWLGQNEDVLRRVLLRCPSRELIGQMPSFIWYKGQRCALALHEYPHIAYRDSAIYVPDLPWPKQKLLLCRFLMDQAEKELLPRLEFHADALRLYPAATALSSAKTFWGVCRSRTGIRLNWRLIGAPEFVTDYVCVHELCHLEHPDHSRDFWNKVNQSTPYTLAAKQWLKQYGSELFVLG</sequence>
<dbReference type="InterPro" id="IPR053136">
    <property type="entry name" value="UTP_pyrophosphatase-like"/>
</dbReference>
<organism evidence="2 3">
    <name type="scientific">Neisseria weaveri</name>
    <dbReference type="NCBI Taxonomy" id="28091"/>
    <lineage>
        <taxon>Bacteria</taxon>
        <taxon>Pseudomonadati</taxon>
        <taxon>Pseudomonadota</taxon>
        <taxon>Betaproteobacteria</taxon>
        <taxon>Neisseriales</taxon>
        <taxon>Neisseriaceae</taxon>
        <taxon>Neisseria</taxon>
    </lineage>
</organism>
<gene>
    <name evidence="2" type="ORF">NCTC12742_00548</name>
</gene>
<accession>A0A3S5C3F6</accession>
<dbReference type="STRING" id="28091.SAMEA3174300_01170"/>
<evidence type="ECO:0000313" key="2">
    <source>
        <dbReference type="EMBL" id="VEJ50161.1"/>
    </source>
</evidence>
<dbReference type="EMBL" id="LR134533">
    <property type="protein sequence ID" value="VEJ50161.1"/>
    <property type="molecule type" value="Genomic_DNA"/>
</dbReference>
<dbReference type="InterPro" id="IPR002725">
    <property type="entry name" value="YgjP-like_metallopeptidase"/>
</dbReference>
<dbReference type="Pfam" id="PF01863">
    <property type="entry name" value="YgjP-like"/>
    <property type="match status" value="1"/>
</dbReference>
<dbReference type="PANTHER" id="PTHR30399">
    <property type="entry name" value="UNCHARACTERIZED PROTEIN YGJP"/>
    <property type="match status" value="1"/>
</dbReference>
<protein>
    <submittedName>
        <fullName evidence="2">Protein of uncharacterized function DUF45</fullName>
    </submittedName>
</protein>
<dbReference type="PANTHER" id="PTHR30399:SF1">
    <property type="entry name" value="UTP PYROPHOSPHATASE"/>
    <property type="match status" value="1"/>
</dbReference>
<evidence type="ECO:0000259" key="1">
    <source>
        <dbReference type="Pfam" id="PF01863"/>
    </source>
</evidence>
<feature type="domain" description="YgjP-like metallopeptidase" evidence="1">
    <location>
        <begin position="24"/>
        <end position="220"/>
    </location>
</feature>
<proteinExistence type="predicted"/>